<organism evidence="1 2">
    <name type="scientific">Ferrimonas marina</name>
    <dbReference type="NCBI Taxonomy" id="299255"/>
    <lineage>
        <taxon>Bacteria</taxon>
        <taxon>Pseudomonadati</taxon>
        <taxon>Pseudomonadota</taxon>
        <taxon>Gammaproteobacteria</taxon>
        <taxon>Alteromonadales</taxon>
        <taxon>Ferrimonadaceae</taxon>
        <taxon>Ferrimonas</taxon>
    </lineage>
</organism>
<evidence type="ECO:0000313" key="2">
    <source>
        <dbReference type="Proteomes" id="UP000184268"/>
    </source>
</evidence>
<protein>
    <submittedName>
        <fullName evidence="1">Uncharacterized protein</fullName>
    </submittedName>
</protein>
<accession>A0A1M5UKQ3</accession>
<sequence length="82" mass="9150">MSEVVKLEAGHRYKAVIPDHEHVISDNELASFAEQVKLIEVLPKSDQVVAVDCVSSEIQEMPAHLALDEGWLLRNLRSTKEG</sequence>
<dbReference type="STRING" id="299255.SAMN02745129_2611"/>
<gene>
    <name evidence="1" type="ORF">SAMN02745129_2611</name>
</gene>
<name>A0A1M5UKQ3_9GAMM</name>
<dbReference type="Proteomes" id="UP000184268">
    <property type="component" value="Unassembled WGS sequence"/>
</dbReference>
<keyword evidence="2" id="KW-1185">Reference proteome</keyword>
<proteinExistence type="predicted"/>
<evidence type="ECO:0000313" key="1">
    <source>
        <dbReference type="EMBL" id="SHH63426.1"/>
    </source>
</evidence>
<dbReference type="AlphaFoldDB" id="A0A1M5UKQ3"/>
<reference evidence="1 2" key="1">
    <citation type="submission" date="2016-11" db="EMBL/GenBank/DDBJ databases">
        <authorList>
            <person name="Jaros S."/>
            <person name="Januszkiewicz K."/>
            <person name="Wedrychowicz H."/>
        </authorList>
    </citation>
    <scope>NUCLEOTIDE SEQUENCE [LARGE SCALE GENOMIC DNA]</scope>
    <source>
        <strain evidence="1 2">DSM 16917</strain>
    </source>
</reference>
<dbReference type="EMBL" id="FQXG01000003">
    <property type="protein sequence ID" value="SHH63426.1"/>
    <property type="molecule type" value="Genomic_DNA"/>
</dbReference>